<feature type="domain" description="Glycosyltransferase Maf N-terminal" evidence="2">
    <location>
        <begin position="16"/>
        <end position="204"/>
    </location>
</feature>
<protein>
    <recommendedName>
        <fullName evidence="5">Motility accessory factor</fullName>
    </recommendedName>
</protein>
<organism evidence="3 4">
    <name type="scientific">Aliarcobacter butzleri L348</name>
    <dbReference type="NCBI Taxonomy" id="1447256"/>
    <lineage>
        <taxon>Bacteria</taxon>
        <taxon>Pseudomonadati</taxon>
        <taxon>Campylobacterota</taxon>
        <taxon>Epsilonproteobacteria</taxon>
        <taxon>Campylobacterales</taxon>
        <taxon>Arcobacteraceae</taxon>
        <taxon>Aliarcobacter</taxon>
    </lineage>
</organism>
<dbReference type="PANTHER" id="PTHR41786:SF1">
    <property type="entry name" value="6-HYDROXYMETHYLPTERIN DIPHOSPHOKINASE MPTE-LIKE DOMAIN-CONTAINING PROTEIN"/>
    <property type="match status" value="1"/>
</dbReference>
<sequence length="676" mass="79605">MTEAQIQLQNALTTTFLANLVFLSEYDRDLYHRVDELSRMIENGTYQEKYALEFLMENGEFDIYDIVNDKYLYNKNPKKFNDELINKVNFDEKQSIFEMQPYFAMKNPPKIDYEKRFELEELNDLNNLTLKDVQDYTSFTKEYLEKRENKKFKKIDKFIFLGTLLGRHIPKIAKKINASSYLILERNLEIFRLSLFTVDYTILAKNGAVFSIMDSVQDEEKKIYTYLDAYRIDNYLLKLSITNVNISSYIDTILNLLHTMNPMAYDYNRRIYIHTNRTTKRLQENYKFLNLRSIRNNSKLFDEKPILYIAAGPSLDENLDWIKENQNKFFIVCIGRSLKKLLDNNIRVDVVTTLDEQSFLAEIQFDDETMKKMSNDTIIIAGSITNENLLKKFPKKNLYLFEVFYPLYKGNISYGGFSIGEITLEMLYSFNPKEIFIVGLDLALNQKTGATHSNEDRIKIDKLDLSVKQDRSKFEARKSLIKVKGNFKKVVYTTPLFYGSIKIVEDKLKRKNKSTKVYNLAENGAKFLGIAAKKADKIDLTKYKIYDNFEISNFIDSNSFDSLDNISKEAIKKELDYIKKELNLTLKNVEKNDKVLYVGFLKEIENVILELDKNNFLNIHQIINLYCEAYLPYLSYYFNDKKIKAEIKKVKAIKKIFLKQLKNIIEDYKTCLERVI</sequence>
<accession>A0A0G9JV49</accession>
<comment type="caution">
    <text evidence="3">The sequence shown here is derived from an EMBL/GenBank/DDBJ whole genome shotgun (WGS) entry which is preliminary data.</text>
</comment>
<evidence type="ECO:0008006" key="5">
    <source>
        <dbReference type="Google" id="ProtNLM"/>
    </source>
</evidence>
<dbReference type="Proteomes" id="UP000035514">
    <property type="component" value="Unassembled WGS sequence"/>
</dbReference>
<evidence type="ECO:0000313" key="4">
    <source>
        <dbReference type="Proteomes" id="UP000035514"/>
    </source>
</evidence>
<feature type="domain" description="6-hydroxymethylpterin diphosphokinase MptE-like" evidence="1">
    <location>
        <begin position="278"/>
        <end position="446"/>
    </location>
</feature>
<dbReference type="Pfam" id="PF20157">
    <property type="entry name" value="Maf_flag10_N"/>
    <property type="match status" value="1"/>
</dbReference>
<dbReference type="InterPro" id="IPR045376">
    <property type="entry name" value="Maf_N"/>
</dbReference>
<evidence type="ECO:0000313" key="3">
    <source>
        <dbReference type="EMBL" id="KLD97509.1"/>
    </source>
</evidence>
<dbReference type="EMBL" id="JAIQ01000148">
    <property type="protein sequence ID" value="KLD97509.1"/>
    <property type="molecule type" value="Genomic_DNA"/>
</dbReference>
<gene>
    <name evidence="3" type="ORF">AA20_10990</name>
</gene>
<dbReference type="Pfam" id="PF01973">
    <property type="entry name" value="MptE-like"/>
    <property type="match status" value="1"/>
</dbReference>
<dbReference type="RefSeq" id="WP_046997261.1">
    <property type="nucleotide sequence ID" value="NZ_JAIQ01000148.1"/>
</dbReference>
<name>A0A0G9JV49_9BACT</name>
<dbReference type="PATRIC" id="fig|1447256.3.peg.2149"/>
<dbReference type="InterPro" id="IPR002826">
    <property type="entry name" value="MptE-like"/>
</dbReference>
<proteinExistence type="predicted"/>
<dbReference type="AlphaFoldDB" id="A0A0G9JV49"/>
<dbReference type="PANTHER" id="PTHR41786">
    <property type="entry name" value="MOTILITY ACCESSORY FACTOR MAF"/>
    <property type="match status" value="1"/>
</dbReference>
<evidence type="ECO:0000259" key="1">
    <source>
        <dbReference type="Pfam" id="PF01973"/>
    </source>
</evidence>
<evidence type="ECO:0000259" key="2">
    <source>
        <dbReference type="Pfam" id="PF20157"/>
    </source>
</evidence>
<reference evidence="3 4" key="1">
    <citation type="submission" date="2014-01" db="EMBL/GenBank/DDBJ databases">
        <title>Development of a Comparative Genomic Fingerprinting Assay for High Resolution Genotyping of Arcobacter butzleri.</title>
        <authorList>
            <person name="Webb A.L."/>
            <person name="Inglis G.D."/>
            <person name="Kruczkiewicz P."/>
            <person name="Selinger L.B."/>
            <person name="Taboada E.N."/>
        </authorList>
    </citation>
    <scope>NUCLEOTIDE SEQUENCE [LARGE SCALE GENOMIC DNA]</scope>
    <source>
        <strain evidence="3 4">L348</strain>
    </source>
</reference>